<evidence type="ECO:0000313" key="1">
    <source>
        <dbReference type="EMBL" id="KAF2188704.1"/>
    </source>
</evidence>
<reference evidence="1" key="1">
    <citation type="journal article" date="2020" name="Stud. Mycol.">
        <title>101 Dothideomycetes genomes: a test case for predicting lifestyles and emergence of pathogens.</title>
        <authorList>
            <person name="Haridas S."/>
            <person name="Albert R."/>
            <person name="Binder M."/>
            <person name="Bloem J."/>
            <person name="Labutti K."/>
            <person name="Salamov A."/>
            <person name="Andreopoulos B."/>
            <person name="Baker S."/>
            <person name="Barry K."/>
            <person name="Bills G."/>
            <person name="Bluhm B."/>
            <person name="Cannon C."/>
            <person name="Castanera R."/>
            <person name="Culley D."/>
            <person name="Daum C."/>
            <person name="Ezra D."/>
            <person name="Gonzalez J."/>
            <person name="Henrissat B."/>
            <person name="Kuo A."/>
            <person name="Liang C."/>
            <person name="Lipzen A."/>
            <person name="Lutzoni F."/>
            <person name="Magnuson J."/>
            <person name="Mondo S."/>
            <person name="Nolan M."/>
            <person name="Ohm R."/>
            <person name="Pangilinan J."/>
            <person name="Park H.-J."/>
            <person name="Ramirez L."/>
            <person name="Alfaro M."/>
            <person name="Sun H."/>
            <person name="Tritt A."/>
            <person name="Yoshinaga Y."/>
            <person name="Zwiers L.-H."/>
            <person name="Turgeon B."/>
            <person name="Goodwin S."/>
            <person name="Spatafora J."/>
            <person name="Crous P."/>
            <person name="Grigoriev I."/>
        </authorList>
    </citation>
    <scope>NUCLEOTIDE SEQUENCE</scope>
    <source>
        <strain evidence="1">CBS 207.26</strain>
    </source>
</reference>
<gene>
    <name evidence="1" type="ORF">K469DRAFT_85358</name>
</gene>
<sequence>MAIFSLNSITPTLHLLYYALPLSTHPQPPAKPPRSPHILSFSPNPPAHIHPYHPLAHQSSVLAPPHSSSA</sequence>
<proteinExistence type="predicted"/>
<protein>
    <submittedName>
        <fullName evidence="1">Uncharacterized protein</fullName>
    </submittedName>
</protein>
<dbReference type="AlphaFoldDB" id="A0A6A6EA63"/>
<dbReference type="Proteomes" id="UP000800200">
    <property type="component" value="Unassembled WGS sequence"/>
</dbReference>
<keyword evidence="2" id="KW-1185">Reference proteome</keyword>
<accession>A0A6A6EA63</accession>
<organism evidence="1 2">
    <name type="scientific">Zopfia rhizophila CBS 207.26</name>
    <dbReference type="NCBI Taxonomy" id="1314779"/>
    <lineage>
        <taxon>Eukaryota</taxon>
        <taxon>Fungi</taxon>
        <taxon>Dikarya</taxon>
        <taxon>Ascomycota</taxon>
        <taxon>Pezizomycotina</taxon>
        <taxon>Dothideomycetes</taxon>
        <taxon>Dothideomycetes incertae sedis</taxon>
        <taxon>Zopfiaceae</taxon>
        <taxon>Zopfia</taxon>
    </lineage>
</organism>
<dbReference type="EMBL" id="ML994623">
    <property type="protein sequence ID" value="KAF2188704.1"/>
    <property type="molecule type" value="Genomic_DNA"/>
</dbReference>
<evidence type="ECO:0000313" key="2">
    <source>
        <dbReference type="Proteomes" id="UP000800200"/>
    </source>
</evidence>
<name>A0A6A6EA63_9PEZI</name>